<evidence type="ECO:0000313" key="3">
    <source>
        <dbReference type="Proteomes" id="UP000682733"/>
    </source>
</evidence>
<protein>
    <submittedName>
        <fullName evidence="2">Uncharacterized protein</fullName>
    </submittedName>
</protein>
<dbReference type="Proteomes" id="UP000682733">
    <property type="component" value="Unassembled WGS sequence"/>
</dbReference>
<dbReference type="GO" id="GO:0005737">
    <property type="term" value="C:cytoplasm"/>
    <property type="evidence" value="ECO:0007669"/>
    <property type="project" value="TreeGrafter"/>
</dbReference>
<comment type="caution">
    <text evidence="2">The sequence shown here is derived from an EMBL/GenBank/DDBJ whole genome shotgun (WGS) entry which is preliminary data.</text>
</comment>
<proteinExistence type="predicted"/>
<dbReference type="Proteomes" id="UP000677228">
    <property type="component" value="Unassembled WGS sequence"/>
</dbReference>
<sequence>MANIQRARRIPNANGNVLIENWVEERATTHLDHEPVYQTNVSTNKPARGKKDSHIGLLTQDFSSAMDNETTYREYYNKFGPFEKKDQGARSRLMESKITREVVRELNARQQEKERLQTEERNKINSEYREQFHREFESKCPPTTQPHDLYQEMPVSFWTEHRRTAPGVSQLKTFGSPFHKNASFSTPVELSFESAKPNDMENYPSFAQKSLNDVKIC</sequence>
<dbReference type="GO" id="GO:0005634">
    <property type="term" value="C:nucleus"/>
    <property type="evidence" value="ECO:0007669"/>
    <property type="project" value="TreeGrafter"/>
</dbReference>
<dbReference type="Pfam" id="PF22584">
    <property type="entry name" value="CFAP143"/>
    <property type="match status" value="1"/>
</dbReference>
<dbReference type="EMBL" id="CAJNOK010023017">
    <property type="protein sequence ID" value="CAF1356801.1"/>
    <property type="molecule type" value="Genomic_DNA"/>
</dbReference>
<dbReference type="EMBL" id="CAJOBA010044664">
    <property type="protein sequence ID" value="CAF4166932.1"/>
    <property type="molecule type" value="Genomic_DNA"/>
</dbReference>
<organism evidence="2 3">
    <name type="scientific">Didymodactylos carnosus</name>
    <dbReference type="NCBI Taxonomy" id="1234261"/>
    <lineage>
        <taxon>Eukaryota</taxon>
        <taxon>Metazoa</taxon>
        <taxon>Spiralia</taxon>
        <taxon>Gnathifera</taxon>
        <taxon>Rotifera</taxon>
        <taxon>Eurotatoria</taxon>
        <taxon>Bdelloidea</taxon>
        <taxon>Philodinida</taxon>
        <taxon>Philodinidae</taxon>
        <taxon>Didymodactylos</taxon>
    </lineage>
</organism>
<dbReference type="InterPro" id="IPR026124">
    <property type="entry name" value="Sperm-assoc_Ag8"/>
</dbReference>
<dbReference type="AlphaFoldDB" id="A0A8S2RGH3"/>
<evidence type="ECO:0000313" key="1">
    <source>
        <dbReference type="EMBL" id="CAF1356801.1"/>
    </source>
</evidence>
<reference evidence="2" key="1">
    <citation type="submission" date="2021-02" db="EMBL/GenBank/DDBJ databases">
        <authorList>
            <person name="Nowell W R."/>
        </authorList>
    </citation>
    <scope>NUCLEOTIDE SEQUENCE</scope>
</reference>
<dbReference type="GO" id="GO:0045944">
    <property type="term" value="P:positive regulation of transcription by RNA polymerase II"/>
    <property type="evidence" value="ECO:0007669"/>
    <property type="project" value="TreeGrafter"/>
</dbReference>
<dbReference type="PANTHER" id="PTHR15510:SF5">
    <property type="entry name" value="SPERM-ASSOCIATED ANTIGEN 8"/>
    <property type="match status" value="1"/>
</dbReference>
<name>A0A8S2RGH3_9BILA</name>
<gene>
    <name evidence="1" type="ORF">OVA965_LOCUS31052</name>
    <name evidence="2" type="ORF">TMI583_LOCUS31871</name>
</gene>
<dbReference type="PANTHER" id="PTHR15510">
    <property type="entry name" value="SPERM-ASSOCIATED ANTIGEN 8"/>
    <property type="match status" value="1"/>
</dbReference>
<dbReference type="GO" id="GO:0008017">
    <property type="term" value="F:microtubule binding"/>
    <property type="evidence" value="ECO:0007669"/>
    <property type="project" value="InterPro"/>
</dbReference>
<accession>A0A8S2RGH3</accession>
<evidence type="ECO:0000313" key="2">
    <source>
        <dbReference type="EMBL" id="CAF4166932.1"/>
    </source>
</evidence>